<dbReference type="EMBL" id="CP031036">
    <property type="protein sequence ID" value="QDZ19757.1"/>
    <property type="molecule type" value="Genomic_DNA"/>
</dbReference>
<feature type="region of interest" description="Disordered" evidence="1">
    <location>
        <begin position="104"/>
        <end position="124"/>
    </location>
</feature>
<evidence type="ECO:0000313" key="3">
    <source>
        <dbReference type="EMBL" id="QDZ19757.1"/>
    </source>
</evidence>
<dbReference type="Pfam" id="PF08757">
    <property type="entry name" value="CotH"/>
    <property type="match status" value="1"/>
</dbReference>
<name>A0A5B8MH74_9CHLO</name>
<evidence type="ECO:0000256" key="1">
    <source>
        <dbReference type="SAM" id="MobiDB-lite"/>
    </source>
</evidence>
<dbReference type="OrthoDB" id="540213at2759"/>
<gene>
    <name evidence="3" type="ORF">A3770_03p22750</name>
</gene>
<keyword evidence="4" id="KW-1185">Reference proteome</keyword>
<organism evidence="3 4">
    <name type="scientific">Chloropicon primus</name>
    <dbReference type="NCBI Taxonomy" id="1764295"/>
    <lineage>
        <taxon>Eukaryota</taxon>
        <taxon>Viridiplantae</taxon>
        <taxon>Chlorophyta</taxon>
        <taxon>Chloropicophyceae</taxon>
        <taxon>Chloropicales</taxon>
        <taxon>Chloropicaceae</taxon>
        <taxon>Chloropicon</taxon>
    </lineage>
</organism>
<evidence type="ECO:0000259" key="2">
    <source>
        <dbReference type="PROSITE" id="PS51841"/>
    </source>
</evidence>
<keyword evidence="3" id="KW-0167">Capsid protein</keyword>
<reference evidence="3 4" key="1">
    <citation type="submission" date="2018-07" db="EMBL/GenBank/DDBJ databases">
        <title>The complete nuclear genome of the prasinophyte Chloropicon primus (CCMP1205).</title>
        <authorList>
            <person name="Pombert J.-F."/>
            <person name="Otis C."/>
            <person name="Turmel M."/>
            <person name="Lemieux C."/>
        </authorList>
    </citation>
    <scope>NUCLEOTIDE SEQUENCE [LARGE SCALE GENOMIC DNA]</scope>
    <source>
        <strain evidence="3 4">CCMP1205</strain>
    </source>
</reference>
<protein>
    <submittedName>
        <fullName evidence="3">Spore coat protein CotH</fullName>
    </submittedName>
</protein>
<sequence>MSYSKRLFCIAKQDGGEDKWIRCERGSPRVDRVGGATRPAEGEEADNGLLEVDPLATHPWISINEAMPKSREGDLTPDWIELRNKGNTPVDVRGLEVLNRDALEAEGGGDQPPSSPPSPSFVLECDEPVVVPPLGYLILFSRSSSSSSKGSSSSSSKECDLKLPFKLGSRERLQIRHKGKVLDEVSWGKGDIPRGASFGRPDDDATNSVLAVLKRPTPLKRNTGILGENAYGSNYFGGGLVSLEGGTVSNFRSGLPVAVLKTFSTKPIPNYPKVRAEFWLGGCESGSTMLGSRAENKSRDGESVWNLENALCSLSDSPMFDDEVGIEVRGRSSQKFPKKQYSMELWSKEGDQRTDARQAQQQDFDYGIAGMPENADWILNGDYIDRSLVRNPFAMKVWQDLGYWAPRQVYVELFLWGPDEEASRGDGYYYKQTHLPLSFSKNYQGIYALRESIKRSKGRMNLPKLEAANFTTRSTFGGRGASRPSLPRSKGAYILEFRSVEHENLFRQSAANEEKDPHVLDIGQTRVYFKYPKQYIASDKLYIEVLLRKIEDILLGGRWDDEQGLATLYSKYIDLDSFVDYFIHTEVSKNMDGYISSAYFSVNIEDGKLSAGPPWDFDLAFGNAAGWNGYYTGYDQWAFKGPNQRKYSRLSQWYTKLLQDATFKQKLVARWKELRQEGGPLSDAQVSAEFSKYRRLLNKSVSKNTNVWPLSRTSTNDNRIPIVGHKGSWDNEVRELRKWILNRMDWMDRELEEYLKGRALEVRTLERTTFGDNFDDSAYFEEEPMFPLIANIRNEMRDFWGDGRNVWGFDNELLEEPALFNN</sequence>
<evidence type="ECO:0000313" key="4">
    <source>
        <dbReference type="Proteomes" id="UP000316726"/>
    </source>
</evidence>
<proteinExistence type="predicted"/>
<dbReference type="STRING" id="1764295.A0A5B8MH74"/>
<dbReference type="InterPro" id="IPR001322">
    <property type="entry name" value="Lamin_tail_dom"/>
</dbReference>
<accession>A0A5B8MH74</accession>
<keyword evidence="3" id="KW-0946">Virion</keyword>
<dbReference type="Proteomes" id="UP000316726">
    <property type="component" value="Chromosome 3"/>
</dbReference>
<dbReference type="AlphaFoldDB" id="A0A5B8MH74"/>
<dbReference type="InterPro" id="IPR014867">
    <property type="entry name" value="Spore_coat_CotH_CotH2/3/7"/>
</dbReference>
<dbReference type="PROSITE" id="PS51841">
    <property type="entry name" value="LTD"/>
    <property type="match status" value="1"/>
</dbReference>
<feature type="domain" description="LTD" evidence="2">
    <location>
        <begin position="53"/>
        <end position="189"/>
    </location>
</feature>